<dbReference type="Proteomes" id="UP000274271">
    <property type="component" value="Unassembled WGS sequence"/>
</dbReference>
<proteinExistence type="predicted"/>
<name>A0A3P1CXI6_9BACT</name>
<dbReference type="Gene3D" id="2.70.98.70">
    <property type="match status" value="1"/>
</dbReference>
<evidence type="ECO:0000256" key="1">
    <source>
        <dbReference type="ARBA" id="ARBA00004196"/>
    </source>
</evidence>
<dbReference type="PANTHER" id="PTHR38045">
    <property type="entry name" value="CHROMOSOME 1, WHOLE GENOME SHOTGUN SEQUENCE"/>
    <property type="match status" value="1"/>
</dbReference>
<protein>
    <submittedName>
        <fullName evidence="4">Heparinase</fullName>
    </submittedName>
</protein>
<feature type="signal peptide" evidence="2">
    <location>
        <begin position="1"/>
        <end position="19"/>
    </location>
</feature>
<dbReference type="Gene3D" id="1.50.10.100">
    <property type="entry name" value="Chondroitin AC/alginate lyase"/>
    <property type="match status" value="1"/>
</dbReference>
<dbReference type="EMBL" id="RQJP01000001">
    <property type="protein sequence ID" value="RRB18051.1"/>
    <property type="molecule type" value="Genomic_DNA"/>
</dbReference>
<dbReference type="SUPFAM" id="SSF48230">
    <property type="entry name" value="Chondroitin AC/alginate lyase"/>
    <property type="match status" value="1"/>
</dbReference>
<dbReference type="InterPro" id="IPR008929">
    <property type="entry name" value="Chondroitin_lyas"/>
</dbReference>
<evidence type="ECO:0000256" key="2">
    <source>
        <dbReference type="SAM" id="SignalP"/>
    </source>
</evidence>
<dbReference type="Pfam" id="PF07940">
    <property type="entry name" value="Hepar_II_III_C"/>
    <property type="match status" value="1"/>
</dbReference>
<reference evidence="4 5" key="1">
    <citation type="submission" date="2018-11" db="EMBL/GenBank/DDBJ databases">
        <authorList>
            <person name="Zhou Z."/>
            <person name="Wang G."/>
        </authorList>
    </citation>
    <scope>NUCLEOTIDE SEQUENCE [LARGE SCALE GENOMIC DNA]</scope>
    <source>
        <strain evidence="4 5">KCTC42998</strain>
    </source>
</reference>
<organism evidence="4 5">
    <name type="scientific">Larkinella knui</name>
    <dbReference type="NCBI Taxonomy" id="2025310"/>
    <lineage>
        <taxon>Bacteria</taxon>
        <taxon>Pseudomonadati</taxon>
        <taxon>Bacteroidota</taxon>
        <taxon>Cytophagia</taxon>
        <taxon>Cytophagales</taxon>
        <taxon>Spirosomataceae</taxon>
        <taxon>Larkinella</taxon>
    </lineage>
</organism>
<feature type="domain" description="Heparinase II/III-like C-terminal" evidence="3">
    <location>
        <begin position="396"/>
        <end position="588"/>
    </location>
</feature>
<dbReference type="GO" id="GO:0030313">
    <property type="term" value="C:cell envelope"/>
    <property type="evidence" value="ECO:0007669"/>
    <property type="project" value="UniProtKB-SubCell"/>
</dbReference>
<dbReference type="PANTHER" id="PTHR38045:SF1">
    <property type="entry name" value="HEPARINASE II_III-LIKE PROTEIN"/>
    <property type="match status" value="1"/>
</dbReference>
<dbReference type="AlphaFoldDB" id="A0A3P1CXI6"/>
<dbReference type="InterPro" id="IPR012480">
    <property type="entry name" value="Hepar_II_III_C"/>
</dbReference>
<evidence type="ECO:0000313" key="4">
    <source>
        <dbReference type="EMBL" id="RRB18051.1"/>
    </source>
</evidence>
<sequence length="634" mass="71411">MRILSALVVFLLAVGAVRAQVAALDTPRFLPAGLVLPEHPRLLLAKGEEKAILQKIRTNTTWAAVHAHILQQCDSLLPTRPVERVLYGVRLLDKSRTCLFRVFHLSYAWRTTRDRKYLQRAEQELLAVAAFSDWNPSHYLDVAEMTMGVAIGYDWLYPELSETSRTKIRTALLTKGVQTAFDPAFPHYRKWLTVTNNWNQVCNAGLSFGALALYEDAPELASRLINRSIASVAIAMKDYEPDGAFAEGYTYWGYGTTFNVLFLNALEKVFKTNFGLEKNRGFYKTADYLLHVVGPAGQSFNYSDATERSTLQPAMFWFAHQRNDPSLLWSERHFLTNPARLKQVSERLLPALMIWADTTRLDRIEAPKTTFWTGAGRNPVALMRTSWTDSSALFVGIKGGSPLVTHGHMDAGSFVMDADGVRWAMDFGFQDYTPLELKNVDLWDDRQHGQRWQIFRYNNFSHNTLTVNDSLQRVKGIARITRFSDQPHFRNAVVDLSSLYQGQLANARRGIALLKNTGVLIRDEVETGSAPATVRWSMLTAASVKMISNNQAELTRNGKKLTLFSPDGDIRIQTWPTTAPRAYDEPNPGTIRVGFDTRVPAHTKKAVQVFLIPGSVPTTNARQTSLPLQDWPGK</sequence>
<gene>
    <name evidence="4" type="ORF">EHT87_07200</name>
</gene>
<comment type="subcellular location">
    <subcellularLocation>
        <location evidence="1">Cell envelope</location>
    </subcellularLocation>
</comment>
<accession>A0A3P1CXI6</accession>
<keyword evidence="2" id="KW-0732">Signal</keyword>
<comment type="caution">
    <text evidence="4">The sequence shown here is derived from an EMBL/GenBank/DDBJ whole genome shotgun (WGS) entry which is preliminary data.</text>
</comment>
<feature type="chain" id="PRO_5017955443" evidence="2">
    <location>
        <begin position="20"/>
        <end position="634"/>
    </location>
</feature>
<dbReference type="RefSeq" id="WP_124905259.1">
    <property type="nucleotide sequence ID" value="NZ_RQJP01000001.1"/>
</dbReference>
<dbReference type="GO" id="GO:0016829">
    <property type="term" value="F:lyase activity"/>
    <property type="evidence" value="ECO:0007669"/>
    <property type="project" value="InterPro"/>
</dbReference>
<evidence type="ECO:0000313" key="5">
    <source>
        <dbReference type="Proteomes" id="UP000274271"/>
    </source>
</evidence>
<keyword evidence="5" id="KW-1185">Reference proteome</keyword>
<evidence type="ECO:0000259" key="3">
    <source>
        <dbReference type="Pfam" id="PF07940"/>
    </source>
</evidence>
<dbReference type="OrthoDB" id="175534at2"/>